<dbReference type="eggNOG" id="COG1032">
    <property type="taxonomic scope" value="Bacteria"/>
</dbReference>
<dbReference type="GO" id="GO:0003824">
    <property type="term" value="F:catalytic activity"/>
    <property type="evidence" value="ECO:0007669"/>
    <property type="project" value="InterPro"/>
</dbReference>
<evidence type="ECO:0000256" key="2">
    <source>
        <dbReference type="ARBA" id="ARBA00022603"/>
    </source>
</evidence>
<dbReference type="SFLD" id="SFLDG01123">
    <property type="entry name" value="methyltransferase_(Class_B)"/>
    <property type="match status" value="1"/>
</dbReference>
<dbReference type="CDD" id="cd02068">
    <property type="entry name" value="radical_SAM_B12_BD"/>
    <property type="match status" value="1"/>
</dbReference>
<feature type="domain" description="B12-binding" evidence="8">
    <location>
        <begin position="9"/>
        <end position="152"/>
    </location>
</feature>
<dbReference type="KEGG" id="paa:Paes_2283"/>
<dbReference type="HOGENOM" id="CLU_021572_4_4_10"/>
<evidence type="ECO:0000256" key="1">
    <source>
        <dbReference type="ARBA" id="ARBA00001966"/>
    </source>
</evidence>
<dbReference type="PANTHER" id="PTHR43409:SF7">
    <property type="entry name" value="BLL1977 PROTEIN"/>
    <property type="match status" value="1"/>
</dbReference>
<keyword evidence="4" id="KW-0949">S-adenosyl-L-methionine</keyword>
<evidence type="ECO:0000259" key="9">
    <source>
        <dbReference type="PROSITE" id="PS51918"/>
    </source>
</evidence>
<keyword evidence="11" id="KW-1185">Reference proteome</keyword>
<dbReference type="Pfam" id="PF02310">
    <property type="entry name" value="B12-binding"/>
    <property type="match status" value="1"/>
</dbReference>
<dbReference type="EMBL" id="CP001108">
    <property type="protein sequence ID" value="ACF47284.1"/>
    <property type="molecule type" value="Genomic_DNA"/>
</dbReference>
<keyword evidence="6" id="KW-0408">Iron</keyword>
<evidence type="ECO:0000313" key="10">
    <source>
        <dbReference type="EMBL" id="ACF47284.1"/>
    </source>
</evidence>
<dbReference type="STRING" id="290512.Paes_2283"/>
<dbReference type="SFLD" id="SFLDS00029">
    <property type="entry name" value="Radical_SAM"/>
    <property type="match status" value="1"/>
</dbReference>
<dbReference type="AlphaFoldDB" id="B4S6S9"/>
<organism evidence="10 11">
    <name type="scientific">Prosthecochloris aestuarii (strain DSM 271 / SK 413)</name>
    <dbReference type="NCBI Taxonomy" id="290512"/>
    <lineage>
        <taxon>Bacteria</taxon>
        <taxon>Pseudomonadati</taxon>
        <taxon>Chlorobiota</taxon>
        <taxon>Chlorobiia</taxon>
        <taxon>Chlorobiales</taxon>
        <taxon>Chlorobiaceae</taxon>
        <taxon>Prosthecochloris</taxon>
    </lineage>
</organism>
<evidence type="ECO:0000256" key="3">
    <source>
        <dbReference type="ARBA" id="ARBA00022679"/>
    </source>
</evidence>
<reference evidence="10" key="1">
    <citation type="submission" date="2008-06" db="EMBL/GenBank/DDBJ databases">
        <title>Complete sequence of chromosome of Prosthecochloris aestuarii DSM 271.</title>
        <authorList>
            <consortium name="US DOE Joint Genome Institute"/>
            <person name="Lucas S."/>
            <person name="Copeland A."/>
            <person name="Lapidus A."/>
            <person name="Glavina del Rio T."/>
            <person name="Dalin E."/>
            <person name="Tice H."/>
            <person name="Bruce D."/>
            <person name="Goodwin L."/>
            <person name="Pitluck S."/>
            <person name="Schmutz J."/>
            <person name="Larimer F."/>
            <person name="Land M."/>
            <person name="Hauser L."/>
            <person name="Kyrpides N."/>
            <person name="Anderson I."/>
            <person name="Liu Z."/>
            <person name="Li T."/>
            <person name="Zhao F."/>
            <person name="Overmann J."/>
            <person name="Bryant D.A."/>
            <person name="Richardson P."/>
        </authorList>
    </citation>
    <scope>NUCLEOTIDE SEQUENCE [LARGE SCALE GENOMIC DNA]</scope>
    <source>
        <strain evidence="10">DSM 271</strain>
    </source>
</reference>
<dbReference type="SUPFAM" id="SSF102114">
    <property type="entry name" value="Radical SAM enzymes"/>
    <property type="match status" value="1"/>
</dbReference>
<dbReference type="PANTHER" id="PTHR43409">
    <property type="entry name" value="ANAEROBIC MAGNESIUM-PROTOPORPHYRIN IX MONOMETHYL ESTER CYCLASE-RELATED"/>
    <property type="match status" value="1"/>
</dbReference>
<dbReference type="Pfam" id="PF04055">
    <property type="entry name" value="Radical_SAM"/>
    <property type="match status" value="1"/>
</dbReference>
<evidence type="ECO:0000256" key="5">
    <source>
        <dbReference type="ARBA" id="ARBA00022723"/>
    </source>
</evidence>
<dbReference type="Gene3D" id="3.40.50.280">
    <property type="entry name" value="Cobalamin-binding domain"/>
    <property type="match status" value="1"/>
</dbReference>
<keyword evidence="3" id="KW-0808">Transferase</keyword>
<name>B4S6S9_PROA2</name>
<dbReference type="InterPro" id="IPR023404">
    <property type="entry name" value="rSAM_horseshoe"/>
</dbReference>
<dbReference type="GO" id="GO:0051539">
    <property type="term" value="F:4 iron, 4 sulfur cluster binding"/>
    <property type="evidence" value="ECO:0007669"/>
    <property type="project" value="UniProtKB-KW"/>
</dbReference>
<dbReference type="InterPro" id="IPR007197">
    <property type="entry name" value="rSAM"/>
</dbReference>
<dbReference type="GO" id="GO:0046872">
    <property type="term" value="F:metal ion binding"/>
    <property type="evidence" value="ECO:0007669"/>
    <property type="project" value="UniProtKB-KW"/>
</dbReference>
<keyword evidence="5" id="KW-0479">Metal-binding</keyword>
<dbReference type="InterPro" id="IPR006638">
    <property type="entry name" value="Elp3/MiaA/NifB-like_rSAM"/>
</dbReference>
<dbReference type="PROSITE" id="PS51332">
    <property type="entry name" value="B12_BINDING"/>
    <property type="match status" value="1"/>
</dbReference>
<evidence type="ECO:0000256" key="4">
    <source>
        <dbReference type="ARBA" id="ARBA00022691"/>
    </source>
</evidence>
<dbReference type="RefSeq" id="WP_012506814.1">
    <property type="nucleotide sequence ID" value="NC_011059.1"/>
</dbReference>
<dbReference type="InterPro" id="IPR034466">
    <property type="entry name" value="Methyltransferase_Class_B"/>
</dbReference>
<comment type="cofactor">
    <cofactor evidence="1">
        <name>[4Fe-4S] cluster</name>
        <dbReference type="ChEBI" id="CHEBI:49883"/>
    </cofactor>
</comment>
<dbReference type="InterPro" id="IPR058240">
    <property type="entry name" value="rSAM_sf"/>
</dbReference>
<dbReference type="GO" id="GO:0031419">
    <property type="term" value="F:cobalamin binding"/>
    <property type="evidence" value="ECO:0007669"/>
    <property type="project" value="InterPro"/>
</dbReference>
<dbReference type="InterPro" id="IPR006158">
    <property type="entry name" value="Cobalamin-bd"/>
</dbReference>
<dbReference type="SFLD" id="SFLDG01082">
    <property type="entry name" value="B12-binding_domain_containing"/>
    <property type="match status" value="1"/>
</dbReference>
<feature type="domain" description="Radical SAM core" evidence="9">
    <location>
        <begin position="187"/>
        <end position="424"/>
    </location>
</feature>
<evidence type="ECO:0000256" key="6">
    <source>
        <dbReference type="ARBA" id="ARBA00023004"/>
    </source>
</evidence>
<sequence length="473" mass="53178">MESISLLNTGPAVPRLRNGCLLKPPPLGILSLAAWLRSHGVTLNIADYQLAGGDMGEQLLPSRFASFIEEHSPAPIIGISTMGGMLPVVLMAVEEYKARHPEKTIILGGSGPAGVAAHILRAFPAVDCIFCGEGEAALLEFLEKNGDPSSVAGVVYREGDSIVENPARKRISDLDVLPVPAYDLIDMDRYAVVNVSTSRGCPYRCAFCESPAFWGKGVVYRSLDNVMNEIRELRTRWAKRQINLCDDTFVARRPRVEEFCRRVISEKLDFRWECFARVDLVDPDLMKLMAEAGCSGVFFGVESGSDSVLSRIDKRFTVARARDVISQAVKIFPHVYTSFVWGLPFETMEDFYDSILLMTEFGNSGVRVQRPHFSLRPGAPLFAEYGYDLAYSSSLPYHFLEVPRRFLPPEVEETIRRYPEIFITFYHITGLEFEEKQLFMRNLEALGEEKWRIMAEHLGCVVNEIHGDKNNNM</sequence>
<dbReference type="SMART" id="SM00729">
    <property type="entry name" value="Elp3"/>
    <property type="match status" value="1"/>
</dbReference>
<gene>
    <name evidence="10" type="ordered locus">Paes_2283</name>
</gene>
<keyword evidence="7" id="KW-0411">Iron-sulfur</keyword>
<dbReference type="PROSITE" id="PS51918">
    <property type="entry name" value="RADICAL_SAM"/>
    <property type="match status" value="1"/>
</dbReference>
<proteinExistence type="predicted"/>
<dbReference type="Gene3D" id="3.80.30.20">
    <property type="entry name" value="tm_1862 like domain"/>
    <property type="match status" value="1"/>
</dbReference>
<evidence type="ECO:0000256" key="7">
    <source>
        <dbReference type="ARBA" id="ARBA00023014"/>
    </source>
</evidence>
<keyword evidence="2" id="KW-0489">Methyltransferase</keyword>
<evidence type="ECO:0000259" key="8">
    <source>
        <dbReference type="PROSITE" id="PS51332"/>
    </source>
</evidence>
<evidence type="ECO:0000313" key="11">
    <source>
        <dbReference type="Proteomes" id="UP000002725"/>
    </source>
</evidence>
<accession>B4S6S9</accession>
<protein>
    <submittedName>
        <fullName evidence="10">Radical SAM domain protein</fullName>
    </submittedName>
</protein>
<dbReference type="Proteomes" id="UP000002725">
    <property type="component" value="Chromosome"/>
</dbReference>
<dbReference type="InterPro" id="IPR051198">
    <property type="entry name" value="BchE-like"/>
</dbReference>
<dbReference type="CDD" id="cd01335">
    <property type="entry name" value="Radical_SAM"/>
    <property type="match status" value="1"/>
</dbReference>